<organism evidence="2 3">
    <name type="scientific">Roseisolibacter agri</name>
    <dbReference type="NCBI Taxonomy" id="2014610"/>
    <lineage>
        <taxon>Bacteria</taxon>
        <taxon>Pseudomonadati</taxon>
        <taxon>Gemmatimonadota</taxon>
        <taxon>Gemmatimonadia</taxon>
        <taxon>Gemmatimonadales</taxon>
        <taxon>Gemmatimonadaceae</taxon>
        <taxon>Roseisolibacter</taxon>
    </lineage>
</organism>
<dbReference type="Proteomes" id="UP001161325">
    <property type="component" value="Unassembled WGS sequence"/>
</dbReference>
<evidence type="ECO:0000259" key="1">
    <source>
        <dbReference type="Pfam" id="PF03551"/>
    </source>
</evidence>
<keyword evidence="3" id="KW-1185">Reference proteome</keyword>
<dbReference type="PANTHER" id="PTHR33169:SF14">
    <property type="entry name" value="TRANSCRIPTIONAL REGULATOR RV3488"/>
    <property type="match status" value="1"/>
</dbReference>
<dbReference type="GO" id="GO:0003677">
    <property type="term" value="F:DNA binding"/>
    <property type="evidence" value="ECO:0007669"/>
    <property type="project" value="UniProtKB-KW"/>
</dbReference>
<dbReference type="InterPro" id="IPR005149">
    <property type="entry name" value="Tscrpt_reg_PadR_N"/>
</dbReference>
<accession>A0AA37V2D2</accession>
<protein>
    <submittedName>
        <fullName evidence="2">DNA-binding protein YwzG</fullName>
    </submittedName>
</protein>
<dbReference type="InterPro" id="IPR052509">
    <property type="entry name" value="Metal_resp_DNA-bind_regulator"/>
</dbReference>
<dbReference type="RefSeq" id="WP_284349533.1">
    <property type="nucleotide sequence ID" value="NZ_BRXS01000002.1"/>
</dbReference>
<sequence>MTIAAAEDLDLLQGTLDVLILKTLSWGPRHGYAVARWIHQVSEDVLRVEEGALYPALHRLERRGWIESEWGLSENNRRAKYYQLTREGRAQLGAKSTSWARYAAAVSRVLAVADGGPS</sequence>
<dbReference type="NCBIfam" id="TIGR03433">
    <property type="entry name" value="padR_acidobact"/>
    <property type="match status" value="1"/>
</dbReference>
<reference evidence="2" key="1">
    <citation type="submission" date="2022-08" db="EMBL/GenBank/DDBJ databases">
        <title>Draft genome sequencing of Roseisolibacter agri AW1220.</title>
        <authorList>
            <person name="Tobiishi Y."/>
            <person name="Tonouchi A."/>
        </authorList>
    </citation>
    <scope>NUCLEOTIDE SEQUENCE</scope>
    <source>
        <strain evidence="2">AW1220</strain>
    </source>
</reference>
<proteinExistence type="predicted"/>
<feature type="domain" description="Transcription regulator PadR N-terminal" evidence="1">
    <location>
        <begin position="20"/>
        <end position="93"/>
    </location>
</feature>
<comment type="caution">
    <text evidence="2">The sequence shown here is derived from an EMBL/GenBank/DDBJ whole genome shotgun (WGS) entry which is preliminary data.</text>
</comment>
<dbReference type="Pfam" id="PF03551">
    <property type="entry name" value="PadR"/>
    <property type="match status" value="1"/>
</dbReference>
<dbReference type="InterPro" id="IPR036388">
    <property type="entry name" value="WH-like_DNA-bd_sf"/>
</dbReference>
<dbReference type="InterPro" id="IPR017799">
    <property type="entry name" value="Tscrpt_reg_PadR_acidobac-type"/>
</dbReference>
<gene>
    <name evidence="2" type="primary">ywzG_2</name>
    <name evidence="2" type="ORF">rosag_16050</name>
</gene>
<evidence type="ECO:0000313" key="3">
    <source>
        <dbReference type="Proteomes" id="UP001161325"/>
    </source>
</evidence>
<dbReference type="EMBL" id="BRXS01000002">
    <property type="protein sequence ID" value="GLC25092.1"/>
    <property type="molecule type" value="Genomic_DNA"/>
</dbReference>
<dbReference type="InterPro" id="IPR036390">
    <property type="entry name" value="WH_DNA-bd_sf"/>
</dbReference>
<dbReference type="PANTHER" id="PTHR33169">
    <property type="entry name" value="PADR-FAMILY TRANSCRIPTIONAL REGULATOR"/>
    <property type="match status" value="1"/>
</dbReference>
<dbReference type="Gene3D" id="1.10.10.10">
    <property type="entry name" value="Winged helix-like DNA-binding domain superfamily/Winged helix DNA-binding domain"/>
    <property type="match status" value="1"/>
</dbReference>
<keyword evidence="2" id="KW-0238">DNA-binding</keyword>
<evidence type="ECO:0000313" key="2">
    <source>
        <dbReference type="EMBL" id="GLC25092.1"/>
    </source>
</evidence>
<dbReference type="AlphaFoldDB" id="A0AA37V2D2"/>
<dbReference type="SUPFAM" id="SSF46785">
    <property type="entry name" value="Winged helix' DNA-binding domain"/>
    <property type="match status" value="1"/>
</dbReference>
<name>A0AA37V2D2_9BACT</name>